<reference evidence="1 2" key="1">
    <citation type="submission" date="2015-09" db="EMBL/GenBank/DDBJ databases">
        <title>Host preference determinants of Valsa canker pathogens revealed by comparative genomics.</title>
        <authorList>
            <person name="Yin Z."/>
            <person name="Huang L."/>
        </authorList>
    </citation>
    <scope>NUCLEOTIDE SEQUENCE [LARGE SCALE GENOMIC DNA]</scope>
    <source>
        <strain evidence="1 2">SXYLt</strain>
    </source>
</reference>
<dbReference type="InParanoid" id="A0A423XC97"/>
<evidence type="ECO:0000313" key="2">
    <source>
        <dbReference type="Proteomes" id="UP000285146"/>
    </source>
</evidence>
<proteinExistence type="predicted"/>
<dbReference type="AlphaFoldDB" id="A0A423XC97"/>
<gene>
    <name evidence="1" type="ORF">VPNG_04523</name>
</gene>
<evidence type="ECO:0000313" key="1">
    <source>
        <dbReference type="EMBL" id="ROW13646.1"/>
    </source>
</evidence>
<keyword evidence="2" id="KW-1185">Reference proteome</keyword>
<protein>
    <recommendedName>
        <fullName evidence="3">F-box domain-containing protein</fullName>
    </recommendedName>
</protein>
<dbReference type="Proteomes" id="UP000285146">
    <property type="component" value="Unassembled WGS sequence"/>
</dbReference>
<name>A0A423XC97_9PEZI</name>
<organism evidence="1 2">
    <name type="scientific">Cytospora leucostoma</name>
    <dbReference type="NCBI Taxonomy" id="1230097"/>
    <lineage>
        <taxon>Eukaryota</taxon>
        <taxon>Fungi</taxon>
        <taxon>Dikarya</taxon>
        <taxon>Ascomycota</taxon>
        <taxon>Pezizomycotina</taxon>
        <taxon>Sordariomycetes</taxon>
        <taxon>Sordariomycetidae</taxon>
        <taxon>Diaporthales</taxon>
        <taxon>Cytosporaceae</taxon>
        <taxon>Cytospora</taxon>
    </lineage>
</organism>
<accession>A0A423XC97</accession>
<evidence type="ECO:0008006" key="3">
    <source>
        <dbReference type="Google" id="ProtNLM"/>
    </source>
</evidence>
<sequence length="378" mass="43507">MAVTERSDLSSLPIEIKWMIAEKLPDAKSIGALMLSCKRMYEALSADNEDARMVQGVLLSRGAQGFVGLSQAITTVTMPNMITSVFASADNMIKAIRAARGDKQVTIDTENKHFDMNSFLQLYHSLGQDATTEERVRMARERFPGFGSNLVVACIPNPQDIHAWRKDQTIASLTLAQARQLAGLGQYVHRFSIWYFNTHRITWNLPQLRRASEQSMKGFENALWLFEAYCHRWQHSVHLEDFVRAFREAGGSLGRLRTVHKFFAGVVESKLQWLTWKWVAPTTKCKCQQPQLFRNCTLCRRRCVEGALSLGLAAVWRIMEAKVDNLEGLSDCFVWEDGLPRQHPYFLHYFFHVTKETWPETLESIEEVWYPPHLRQYS</sequence>
<dbReference type="OrthoDB" id="5242842at2759"/>
<comment type="caution">
    <text evidence="1">The sequence shown here is derived from an EMBL/GenBank/DDBJ whole genome shotgun (WGS) entry which is preliminary data.</text>
</comment>
<dbReference type="EMBL" id="LKEB01000018">
    <property type="protein sequence ID" value="ROW13646.1"/>
    <property type="molecule type" value="Genomic_DNA"/>
</dbReference>